<dbReference type="EMBL" id="PUHY01000010">
    <property type="protein sequence ID" value="PQO34232.1"/>
    <property type="molecule type" value="Genomic_DNA"/>
</dbReference>
<feature type="domain" description="Type II/III secretion system secretin-like" evidence="6">
    <location>
        <begin position="429"/>
        <end position="590"/>
    </location>
</feature>
<evidence type="ECO:0000256" key="2">
    <source>
        <dbReference type="ARBA" id="ARBA00022729"/>
    </source>
</evidence>
<organism evidence="7 8">
    <name type="scientific">Blastopirellula marina</name>
    <dbReference type="NCBI Taxonomy" id="124"/>
    <lineage>
        <taxon>Bacteria</taxon>
        <taxon>Pseudomonadati</taxon>
        <taxon>Planctomycetota</taxon>
        <taxon>Planctomycetia</taxon>
        <taxon>Pirellulales</taxon>
        <taxon>Pirellulaceae</taxon>
        <taxon>Blastopirellula</taxon>
    </lineage>
</organism>
<evidence type="ECO:0000256" key="3">
    <source>
        <dbReference type="ARBA" id="ARBA00023136"/>
    </source>
</evidence>
<dbReference type="Gene3D" id="3.30.1370.130">
    <property type="match status" value="1"/>
</dbReference>
<dbReference type="InterPro" id="IPR050810">
    <property type="entry name" value="Bact_Secretion_Sys_Channel"/>
</dbReference>
<dbReference type="Gene3D" id="3.30.1370.120">
    <property type="match status" value="1"/>
</dbReference>
<accession>A0A2S8FPX0</accession>
<gene>
    <name evidence="7" type="ORF">C5Y83_11905</name>
</gene>
<evidence type="ECO:0000256" key="1">
    <source>
        <dbReference type="ARBA" id="ARBA00004370"/>
    </source>
</evidence>
<comment type="subcellular location">
    <subcellularLocation>
        <location evidence="1">Membrane</location>
    </subcellularLocation>
</comment>
<evidence type="ECO:0000256" key="5">
    <source>
        <dbReference type="SAM" id="MobiDB-lite"/>
    </source>
</evidence>
<keyword evidence="3" id="KW-0472">Membrane</keyword>
<dbReference type="InterPro" id="IPR038591">
    <property type="entry name" value="NolW-like_sf"/>
</dbReference>
<sequence length="731" mass="79808">MRKLLIISLLLVSTLGGIGLAVFLESCDLSQWQLPAFLAQAAPVDQPEATLSVESALPAAKPESAAPSPPTVVEATHTPVAVSPVSTEATSAIQVRMEPPFSQQFTMDKGGSSQNDRQWDLLNKAFDTVKEVATHKAQNEQPAAANFQPPQPAVPENSQPTAPPLDPIPARSAETIDTPRSSSQPRIIPDEGDDKLTIVIQDSDIREVLEMLSEHGQLNILPSQNVQGQVSASLTKVDVRTALAAILRSTGFVMQEEDGFIYVGTPSDMQSMDRLSDQLGTRIYKLKYIRAEDVQKLITPMLSETVGMISISAPTKTGIAADSSSSGSDDYAGLETVFVRDYEQVLKKIDKAILEIDCRPLQVAIEAMIMSVKLDDALDMGVSFEALRNNDNIRLVSGFPLNNVTSLDLTSGGLKLGYLDANLSLFVDALETVGETNVIAAPQLLVLNKQRAEILIGQQKGYISTTVTESAATQTVEFLEVGTQLRIRPFITNDGMVRLEVHPEISTGDVRVEEGLTIPDKDVTQVTTNIMCPDGRTVVIGGLIKSGQSKKGSQIPLLGSLPGVGVLFRQKKEELEREELIVLITPRIVDPSQIPQDGENARELFEIQHEYSADKMSPLSKRHIGRNYYRLATSAWATGDAVSALRYVNLAIHYDDLNLEAVNLRETIVSQTGLGDRTVHSHLKEGLYPWQHPHGVEVSPWHINQVEQLPPVERMVIPPPKHVINPRIEAQ</sequence>
<dbReference type="GO" id="GO:0015627">
    <property type="term" value="C:type II protein secretion system complex"/>
    <property type="evidence" value="ECO:0007669"/>
    <property type="project" value="TreeGrafter"/>
</dbReference>
<dbReference type="PRINTS" id="PR00811">
    <property type="entry name" value="BCTERIALGSPD"/>
</dbReference>
<evidence type="ECO:0000313" key="7">
    <source>
        <dbReference type="EMBL" id="PQO34232.1"/>
    </source>
</evidence>
<dbReference type="PANTHER" id="PTHR30332">
    <property type="entry name" value="PROBABLE GENERAL SECRETION PATHWAY PROTEIN D"/>
    <property type="match status" value="1"/>
</dbReference>
<dbReference type="GO" id="GO:0009306">
    <property type="term" value="P:protein secretion"/>
    <property type="evidence" value="ECO:0007669"/>
    <property type="project" value="InterPro"/>
</dbReference>
<evidence type="ECO:0000313" key="8">
    <source>
        <dbReference type="Proteomes" id="UP000238322"/>
    </source>
</evidence>
<proteinExistence type="inferred from homology"/>
<dbReference type="OrthoDB" id="9813141at2"/>
<evidence type="ECO:0000256" key="4">
    <source>
        <dbReference type="RuleBase" id="RU004003"/>
    </source>
</evidence>
<dbReference type="InterPro" id="IPR001775">
    <property type="entry name" value="GspD/PilQ"/>
</dbReference>
<dbReference type="GO" id="GO:0016020">
    <property type="term" value="C:membrane"/>
    <property type="evidence" value="ECO:0007669"/>
    <property type="project" value="UniProtKB-SubCell"/>
</dbReference>
<dbReference type="PANTHER" id="PTHR30332:SF24">
    <property type="entry name" value="SECRETIN GSPD-RELATED"/>
    <property type="match status" value="1"/>
</dbReference>
<comment type="similarity">
    <text evidence="4">Belongs to the bacterial secretin family.</text>
</comment>
<dbReference type="AlphaFoldDB" id="A0A2S8FPX0"/>
<reference evidence="7 8" key="1">
    <citation type="submission" date="2018-02" db="EMBL/GenBank/DDBJ databases">
        <title>Comparative genomes isolates from brazilian mangrove.</title>
        <authorList>
            <person name="Araujo J.E."/>
            <person name="Taketani R.G."/>
            <person name="Silva M.C.P."/>
            <person name="Loureco M.V."/>
            <person name="Andreote F.D."/>
        </authorList>
    </citation>
    <scope>NUCLEOTIDE SEQUENCE [LARGE SCALE GENOMIC DNA]</scope>
    <source>
        <strain evidence="7 8">Hex-1 MGV</strain>
    </source>
</reference>
<dbReference type="InterPro" id="IPR004846">
    <property type="entry name" value="T2SS/T3SS_dom"/>
</dbReference>
<feature type="compositionally biased region" description="Low complexity" evidence="5">
    <location>
        <begin position="139"/>
        <end position="148"/>
    </location>
</feature>
<dbReference type="Proteomes" id="UP000238322">
    <property type="component" value="Unassembled WGS sequence"/>
</dbReference>
<comment type="caution">
    <text evidence="7">The sequence shown here is derived from an EMBL/GenBank/DDBJ whole genome shotgun (WGS) entry which is preliminary data.</text>
</comment>
<keyword evidence="2" id="KW-0732">Signal</keyword>
<name>A0A2S8FPX0_9BACT</name>
<feature type="region of interest" description="Disordered" evidence="5">
    <location>
        <begin position="132"/>
        <end position="195"/>
    </location>
</feature>
<evidence type="ECO:0000259" key="6">
    <source>
        <dbReference type="Pfam" id="PF00263"/>
    </source>
</evidence>
<dbReference type="RefSeq" id="WP_105329961.1">
    <property type="nucleotide sequence ID" value="NZ_PUHY01000010.1"/>
</dbReference>
<dbReference type="Pfam" id="PF00263">
    <property type="entry name" value="Secretin"/>
    <property type="match status" value="1"/>
</dbReference>
<protein>
    <recommendedName>
        <fullName evidence="6">Type II/III secretion system secretin-like domain-containing protein</fullName>
    </recommendedName>
</protein>